<organism evidence="1 2">
    <name type="scientific">Glossina austeni</name>
    <name type="common">Savannah tsetse fly</name>
    <dbReference type="NCBI Taxonomy" id="7395"/>
    <lineage>
        <taxon>Eukaryota</taxon>
        <taxon>Metazoa</taxon>
        <taxon>Ecdysozoa</taxon>
        <taxon>Arthropoda</taxon>
        <taxon>Hexapoda</taxon>
        <taxon>Insecta</taxon>
        <taxon>Pterygota</taxon>
        <taxon>Neoptera</taxon>
        <taxon>Endopterygota</taxon>
        <taxon>Diptera</taxon>
        <taxon>Brachycera</taxon>
        <taxon>Muscomorpha</taxon>
        <taxon>Hippoboscoidea</taxon>
        <taxon>Glossinidae</taxon>
        <taxon>Glossina</taxon>
    </lineage>
</organism>
<dbReference type="AlphaFoldDB" id="A0A1A9VW57"/>
<reference evidence="1" key="1">
    <citation type="submission" date="2020-05" db="UniProtKB">
        <authorList>
            <consortium name="EnsemblMetazoa"/>
        </authorList>
    </citation>
    <scope>IDENTIFICATION</scope>
    <source>
        <strain evidence="1">TTRI</strain>
    </source>
</reference>
<dbReference type="EnsemblMetazoa" id="GAUT049550-RA">
    <property type="protein sequence ID" value="GAUT049550-PA"/>
    <property type="gene ID" value="GAUT049550"/>
</dbReference>
<dbReference type="VEuPathDB" id="VectorBase:GAUT049550"/>
<evidence type="ECO:0000313" key="1">
    <source>
        <dbReference type="EnsemblMetazoa" id="GAUT049550-PA"/>
    </source>
</evidence>
<sequence length="131" mass="14996">MHNLLCLFEPKFPIHLLAMVKLLTPDSFASCTIDAFPSAFCFDNSTPQSHKSPVLASYQNPKIFLNISKETQKWLVHFLHLQSSLFKSDFGWIKSTNNAWSEKSTQHGIYCVRNVKQKIYTLTLATKSQMV</sequence>
<accession>A0A1A9VW57</accession>
<dbReference type="Proteomes" id="UP000078200">
    <property type="component" value="Unassembled WGS sequence"/>
</dbReference>
<keyword evidence="2" id="KW-1185">Reference proteome</keyword>
<protein>
    <submittedName>
        <fullName evidence="1">Uncharacterized protein</fullName>
    </submittedName>
</protein>
<name>A0A1A9VW57_GLOAU</name>
<evidence type="ECO:0000313" key="2">
    <source>
        <dbReference type="Proteomes" id="UP000078200"/>
    </source>
</evidence>
<proteinExistence type="predicted"/>